<dbReference type="AlphaFoldDB" id="A0A5J5BXD0"/>
<evidence type="ECO:0000256" key="1">
    <source>
        <dbReference type="ARBA" id="ARBA00006035"/>
    </source>
</evidence>
<accession>A0A5J5BXD0</accession>
<protein>
    <recommendedName>
        <fullName evidence="5">DNA polymerase alpha/delta/epsilon subunit B domain-containing protein</fullName>
    </recommendedName>
</protein>
<dbReference type="InterPro" id="IPR024826">
    <property type="entry name" value="DNA_pol_delta/II_ssu"/>
</dbReference>
<dbReference type="GO" id="GO:0043625">
    <property type="term" value="C:delta DNA polymerase complex"/>
    <property type="evidence" value="ECO:0007669"/>
    <property type="project" value="TreeGrafter"/>
</dbReference>
<evidence type="ECO:0000313" key="4">
    <source>
        <dbReference type="Proteomes" id="UP000325577"/>
    </source>
</evidence>
<dbReference type="Gene3D" id="3.60.21.50">
    <property type="match status" value="1"/>
</dbReference>
<proteinExistence type="inferred from homology"/>
<comment type="similarity">
    <text evidence="1">Belongs to the DNA polymerase delta/II small subunit family.</text>
</comment>
<evidence type="ECO:0000313" key="3">
    <source>
        <dbReference type="EMBL" id="KAA8547539.1"/>
    </source>
</evidence>
<dbReference type="PANTHER" id="PTHR10416:SF0">
    <property type="entry name" value="DNA POLYMERASE DELTA SUBUNIT 2"/>
    <property type="match status" value="1"/>
</dbReference>
<reference evidence="3 4" key="1">
    <citation type="submission" date="2019-09" db="EMBL/GenBank/DDBJ databases">
        <title>A chromosome-level genome assembly of the Chinese tupelo Nyssa sinensis.</title>
        <authorList>
            <person name="Yang X."/>
            <person name="Kang M."/>
            <person name="Yang Y."/>
            <person name="Xiong H."/>
            <person name="Wang M."/>
            <person name="Zhang Z."/>
            <person name="Wang Z."/>
            <person name="Wu H."/>
            <person name="Ma T."/>
            <person name="Liu J."/>
            <person name="Xi Z."/>
        </authorList>
    </citation>
    <scope>NUCLEOTIDE SEQUENCE [LARGE SCALE GENOMIC DNA]</scope>
    <source>
        <strain evidence="3">J267</strain>
        <tissue evidence="3">Leaf</tissue>
    </source>
</reference>
<sequence>MKTALQLEILKKTYAGCYPFTDRDLFFVESCPHVYFVGNQDEYETRLIKGSEGQIVRLICIPRFGETGVSIVVSSCIFLPC</sequence>
<dbReference type="OrthoDB" id="3763at2759"/>
<evidence type="ECO:0000256" key="2">
    <source>
        <dbReference type="ARBA" id="ARBA00022705"/>
    </source>
</evidence>
<organism evidence="3 4">
    <name type="scientific">Nyssa sinensis</name>
    <dbReference type="NCBI Taxonomy" id="561372"/>
    <lineage>
        <taxon>Eukaryota</taxon>
        <taxon>Viridiplantae</taxon>
        <taxon>Streptophyta</taxon>
        <taxon>Embryophyta</taxon>
        <taxon>Tracheophyta</taxon>
        <taxon>Spermatophyta</taxon>
        <taxon>Magnoliopsida</taxon>
        <taxon>eudicotyledons</taxon>
        <taxon>Gunneridae</taxon>
        <taxon>Pentapetalae</taxon>
        <taxon>asterids</taxon>
        <taxon>Cornales</taxon>
        <taxon>Nyssaceae</taxon>
        <taxon>Nyssa</taxon>
    </lineage>
</organism>
<keyword evidence="2" id="KW-0235">DNA replication</keyword>
<name>A0A5J5BXD0_9ASTE</name>
<dbReference type="GO" id="GO:0006271">
    <property type="term" value="P:DNA strand elongation involved in DNA replication"/>
    <property type="evidence" value="ECO:0007669"/>
    <property type="project" value="TreeGrafter"/>
</dbReference>
<dbReference type="PANTHER" id="PTHR10416">
    <property type="entry name" value="DNA POLYMERASE DELTA SUBUNIT 2"/>
    <property type="match status" value="1"/>
</dbReference>
<keyword evidence="4" id="KW-1185">Reference proteome</keyword>
<evidence type="ECO:0008006" key="5">
    <source>
        <dbReference type="Google" id="ProtNLM"/>
    </source>
</evidence>
<dbReference type="Proteomes" id="UP000325577">
    <property type="component" value="Linkage Group LG1"/>
</dbReference>
<gene>
    <name evidence="3" type="ORF">F0562_003968</name>
</gene>
<dbReference type="EMBL" id="CM018032">
    <property type="protein sequence ID" value="KAA8547539.1"/>
    <property type="molecule type" value="Genomic_DNA"/>
</dbReference>